<sequence>MAGFSCSAADLHPLLGTAANAIAAAEYICNGFDTVSNKLVAATYAIDNTYLLFSAYLVFSMPLGFAMLCAGSVRAKNTMNIMLTNVLDAATAAGITSGSIAERTQFVAYLIYSSFLTGLVYPIVSHWFWSTDGWASPVREGHLLFGSGVIDFAGSGVVHMVGGIAGLWGALVEGPRMGRFDGDGKPVLLRGHSGTLVVLGTFLLWFGWYGFNPGSFLSILKTYEHTNYSSYYGQWSAIGRTAVTTTIAGSSAALTTLFGKRLLTGHWNVTDVCNGLLGGFAAITGGCSVVDPWAAIICGFIAAWVLIGCNKLAEMLRYDDPLEAAQLHGGCGAWGIIFTALFAKETWEATRAADGWWSTFVGCTSDTDLGGDRVGECDHGFSVLVAESVWAIEDLGRRGDGWPRCDKPWRIGLCIS</sequence>
<dbReference type="GO" id="GO:0008519">
    <property type="term" value="F:ammonium channel activity"/>
    <property type="evidence" value="ECO:0007669"/>
    <property type="project" value="InterPro"/>
</dbReference>
<evidence type="ECO:0000256" key="4">
    <source>
        <dbReference type="ARBA" id="ARBA00022692"/>
    </source>
</evidence>
<evidence type="ECO:0000256" key="8">
    <source>
        <dbReference type="SAM" id="Phobius"/>
    </source>
</evidence>
<feature type="domain" description="Ammonium transporter AmtB-like" evidence="9">
    <location>
        <begin position="89"/>
        <end position="357"/>
    </location>
</feature>
<dbReference type="InterPro" id="IPR018047">
    <property type="entry name" value="Ammonium_transpt_CS"/>
</dbReference>
<gene>
    <name evidence="10" type="ORF">GOBAR_AA28405</name>
</gene>
<dbReference type="InterPro" id="IPR024041">
    <property type="entry name" value="NH4_transpt_AmtB-like_dom"/>
</dbReference>
<proteinExistence type="inferred from homology"/>
<keyword evidence="5 8" id="KW-1133">Transmembrane helix</keyword>
<organism evidence="10 11">
    <name type="scientific">Gossypium barbadense</name>
    <name type="common">Sea Island cotton</name>
    <name type="synonym">Hibiscus barbadensis</name>
    <dbReference type="NCBI Taxonomy" id="3634"/>
    <lineage>
        <taxon>Eukaryota</taxon>
        <taxon>Viridiplantae</taxon>
        <taxon>Streptophyta</taxon>
        <taxon>Embryophyta</taxon>
        <taxon>Tracheophyta</taxon>
        <taxon>Spermatophyta</taxon>
        <taxon>Magnoliopsida</taxon>
        <taxon>eudicotyledons</taxon>
        <taxon>Gunneridae</taxon>
        <taxon>Pentapetalae</taxon>
        <taxon>rosids</taxon>
        <taxon>malvids</taxon>
        <taxon>Malvales</taxon>
        <taxon>Malvaceae</taxon>
        <taxon>Malvoideae</taxon>
        <taxon>Gossypium</taxon>
    </lineage>
</organism>
<evidence type="ECO:0000313" key="10">
    <source>
        <dbReference type="EMBL" id="PPR92272.1"/>
    </source>
</evidence>
<evidence type="ECO:0000259" key="9">
    <source>
        <dbReference type="Pfam" id="PF00909"/>
    </source>
</evidence>
<evidence type="ECO:0000256" key="7">
    <source>
        <dbReference type="ARBA" id="ARBA00023177"/>
    </source>
</evidence>
<name>A0A2P5WMG1_GOSBA</name>
<accession>A0A2P5WMG1</accession>
<evidence type="ECO:0000313" key="11">
    <source>
        <dbReference type="Proteomes" id="UP000239757"/>
    </source>
</evidence>
<dbReference type="GO" id="GO:0005886">
    <property type="term" value="C:plasma membrane"/>
    <property type="evidence" value="ECO:0007669"/>
    <property type="project" value="TreeGrafter"/>
</dbReference>
<dbReference type="Gene3D" id="1.10.3430.10">
    <property type="entry name" value="Ammonium transporter AmtB like domains"/>
    <property type="match status" value="2"/>
</dbReference>
<dbReference type="PROSITE" id="PS01219">
    <property type="entry name" value="AMMONIUM_TRANSP"/>
    <property type="match status" value="1"/>
</dbReference>
<feature type="transmembrane region" description="Helical" evidence="8">
    <location>
        <begin position="193"/>
        <end position="211"/>
    </location>
</feature>
<protein>
    <recommendedName>
        <fullName evidence="9">Ammonium transporter AmtB-like domain-containing protein</fullName>
    </recommendedName>
</protein>
<dbReference type="PANTHER" id="PTHR11730">
    <property type="entry name" value="AMMONIUM TRANSPORTER"/>
    <property type="match status" value="1"/>
</dbReference>
<dbReference type="OrthoDB" id="534912at2759"/>
<evidence type="ECO:0000256" key="3">
    <source>
        <dbReference type="ARBA" id="ARBA00022448"/>
    </source>
</evidence>
<reference evidence="10 11" key="1">
    <citation type="submission" date="2015-01" db="EMBL/GenBank/DDBJ databases">
        <title>Genome of allotetraploid Gossypium barbadense reveals genomic plasticity and fiber elongation in cotton evolution.</title>
        <authorList>
            <person name="Chen X."/>
            <person name="Liu X."/>
            <person name="Zhao B."/>
            <person name="Zheng H."/>
            <person name="Hu Y."/>
            <person name="Lu G."/>
            <person name="Yang C."/>
            <person name="Chen J."/>
            <person name="Shan C."/>
            <person name="Zhang L."/>
            <person name="Zhou Y."/>
            <person name="Wang L."/>
            <person name="Guo W."/>
            <person name="Bai Y."/>
            <person name="Ruan J."/>
            <person name="Shangguan X."/>
            <person name="Mao Y."/>
            <person name="Jiang J."/>
            <person name="Zhu Y."/>
            <person name="Lei J."/>
            <person name="Kang H."/>
            <person name="Chen S."/>
            <person name="He X."/>
            <person name="Wang R."/>
            <person name="Wang Y."/>
            <person name="Chen J."/>
            <person name="Wang L."/>
            <person name="Yu S."/>
            <person name="Wang B."/>
            <person name="Wei J."/>
            <person name="Song S."/>
            <person name="Lu X."/>
            <person name="Gao Z."/>
            <person name="Gu W."/>
            <person name="Deng X."/>
            <person name="Ma D."/>
            <person name="Wang S."/>
            <person name="Liang W."/>
            <person name="Fang L."/>
            <person name="Cai C."/>
            <person name="Zhu X."/>
            <person name="Zhou B."/>
            <person name="Zhang Y."/>
            <person name="Chen Z."/>
            <person name="Xu S."/>
            <person name="Zhu R."/>
            <person name="Wang S."/>
            <person name="Zhang T."/>
            <person name="Zhao G."/>
        </authorList>
    </citation>
    <scope>NUCLEOTIDE SEQUENCE [LARGE SCALE GENOMIC DNA]</scope>
    <source>
        <strain evidence="11">cv. Xinhai21</strain>
        <tissue evidence="10">Leaf</tissue>
    </source>
</reference>
<evidence type="ECO:0000256" key="6">
    <source>
        <dbReference type="ARBA" id="ARBA00023136"/>
    </source>
</evidence>
<dbReference type="AlphaFoldDB" id="A0A2P5WMG1"/>
<keyword evidence="6 8" id="KW-0472">Membrane</keyword>
<evidence type="ECO:0000256" key="1">
    <source>
        <dbReference type="ARBA" id="ARBA00004141"/>
    </source>
</evidence>
<dbReference type="EMBL" id="KZ667108">
    <property type="protein sequence ID" value="PPR92272.1"/>
    <property type="molecule type" value="Genomic_DNA"/>
</dbReference>
<keyword evidence="7" id="KW-0924">Ammonia transport</keyword>
<feature type="transmembrane region" description="Helical" evidence="8">
    <location>
        <begin position="149"/>
        <end position="172"/>
    </location>
</feature>
<comment type="subcellular location">
    <subcellularLocation>
        <location evidence="1">Membrane</location>
        <topology evidence="1">Multi-pass membrane protein</topology>
    </subcellularLocation>
</comment>
<dbReference type="Proteomes" id="UP000239757">
    <property type="component" value="Unassembled WGS sequence"/>
</dbReference>
<feature type="transmembrane region" description="Helical" evidence="8">
    <location>
        <begin position="293"/>
        <end position="313"/>
    </location>
</feature>
<comment type="similarity">
    <text evidence="2">Belongs to the ammonia transporter channel (TC 1.A.11.2) family.</text>
</comment>
<evidence type="ECO:0000256" key="2">
    <source>
        <dbReference type="ARBA" id="ARBA00005887"/>
    </source>
</evidence>
<dbReference type="Pfam" id="PF00909">
    <property type="entry name" value="Ammonium_transp"/>
    <property type="match status" value="1"/>
</dbReference>
<keyword evidence="3" id="KW-0813">Transport</keyword>
<dbReference type="PANTHER" id="PTHR11730:SF94">
    <property type="entry name" value="AMMONIUM TRANSPORTER"/>
    <property type="match status" value="1"/>
</dbReference>
<dbReference type="GO" id="GO:0097272">
    <property type="term" value="P:ammonium homeostasis"/>
    <property type="evidence" value="ECO:0007669"/>
    <property type="project" value="TreeGrafter"/>
</dbReference>
<feature type="transmembrane region" description="Helical" evidence="8">
    <location>
        <begin position="50"/>
        <end position="73"/>
    </location>
</feature>
<dbReference type="SUPFAM" id="SSF111352">
    <property type="entry name" value="Ammonium transporter"/>
    <property type="match status" value="1"/>
</dbReference>
<dbReference type="InterPro" id="IPR029020">
    <property type="entry name" value="Ammonium/urea_transptr"/>
</dbReference>
<evidence type="ECO:0000256" key="5">
    <source>
        <dbReference type="ARBA" id="ARBA00022989"/>
    </source>
</evidence>
<keyword evidence="4 8" id="KW-0812">Transmembrane</keyword>
<feature type="transmembrane region" description="Helical" evidence="8">
    <location>
        <begin position="106"/>
        <end position="129"/>
    </location>
</feature>